<dbReference type="AlphaFoldDB" id="A0A210PAS7"/>
<dbReference type="InterPro" id="IPR014960">
    <property type="entry name" value="DUF1828"/>
</dbReference>
<dbReference type="InterPro" id="IPR014961">
    <property type="entry name" value="DUF1829"/>
</dbReference>
<dbReference type="Pfam" id="PF08862">
    <property type="entry name" value="DUF1829"/>
    <property type="match status" value="1"/>
</dbReference>
<protein>
    <recommendedName>
        <fullName evidence="5">DUF1828 domain-containing protein</fullName>
    </recommendedName>
</protein>
<accession>A0A210PAS7</accession>
<dbReference type="Proteomes" id="UP000196649">
    <property type="component" value="Unassembled WGS sequence"/>
</dbReference>
<gene>
    <name evidence="3" type="ORF">LKACC12383_00739</name>
</gene>
<evidence type="ECO:0000313" key="3">
    <source>
        <dbReference type="EMBL" id="OWF33599.1"/>
    </source>
</evidence>
<proteinExistence type="predicted"/>
<dbReference type="Pfam" id="PF08861">
    <property type="entry name" value="DUF1828"/>
    <property type="match status" value="1"/>
</dbReference>
<dbReference type="RefSeq" id="WP_054643472.1">
    <property type="nucleotide sequence ID" value="NZ_LNUB01000046.1"/>
</dbReference>
<feature type="domain" description="DUF1829" evidence="2">
    <location>
        <begin position="157"/>
        <end position="245"/>
    </location>
</feature>
<evidence type="ECO:0000259" key="2">
    <source>
        <dbReference type="Pfam" id="PF08862"/>
    </source>
</evidence>
<comment type="caution">
    <text evidence="3">The sequence shown here is derived from an EMBL/GenBank/DDBJ whole genome shotgun (WGS) entry which is preliminary data.</text>
</comment>
<sequence length="253" mass="29018">MDSSLVDDYLNWLKGQYSIEQLNGSQEIVTPFTNSIGDNITIYVSSNSDGKITLTDDFDTIGDLEMMGINFDTIVRKKYLNSILNTYSVQCVNKELFVIGDKIEFPEMKQRLIQAIIRIDDLLMTRKESYTNFFKSDVYQFFEKNDFGGLKTYRPYGESGNNYVVDYTIPLKGNRPFRFINFTNTSSFSTIAMAGAMYGDIATGSEYNLNNSEFVIIYNSQVSRPSHKSINIAQRYDLKLISWEDKSQIMALK</sequence>
<reference evidence="3 4" key="1">
    <citation type="submission" date="2017-03" db="EMBL/GenBank/DDBJ databases">
        <title>Genome sequence of Lactobacillus kimchii KACC 12383.</title>
        <authorList>
            <person name="Chun J."/>
        </authorList>
    </citation>
    <scope>NUCLEOTIDE SEQUENCE [LARGE SCALE GENOMIC DNA]</scope>
    <source>
        <strain evidence="3 4">KACC 12383</strain>
    </source>
</reference>
<organism evidence="3 4">
    <name type="scientific">Companilactobacillus kimchii</name>
    <dbReference type="NCBI Taxonomy" id="2801452"/>
    <lineage>
        <taxon>Bacteria</taxon>
        <taxon>Bacillati</taxon>
        <taxon>Bacillota</taxon>
        <taxon>Bacilli</taxon>
        <taxon>Lactobacillales</taxon>
        <taxon>Lactobacillaceae</taxon>
        <taxon>Companilactobacillus</taxon>
    </lineage>
</organism>
<dbReference type="EMBL" id="MXAL01000003">
    <property type="protein sequence ID" value="OWF33599.1"/>
    <property type="molecule type" value="Genomic_DNA"/>
</dbReference>
<feature type="domain" description="DUF1828" evidence="1">
    <location>
        <begin position="30"/>
        <end position="119"/>
    </location>
</feature>
<evidence type="ECO:0000313" key="4">
    <source>
        <dbReference type="Proteomes" id="UP000196649"/>
    </source>
</evidence>
<evidence type="ECO:0008006" key="5">
    <source>
        <dbReference type="Google" id="ProtNLM"/>
    </source>
</evidence>
<name>A0A210PAS7_9LACO</name>
<evidence type="ECO:0000259" key="1">
    <source>
        <dbReference type="Pfam" id="PF08861"/>
    </source>
</evidence>